<reference evidence="3" key="1">
    <citation type="journal article" date="2011" name="Nature">
        <title>Genome sequence and analysis of the tuber crop potato.</title>
        <authorList>
            <consortium name="The Potato Genome Sequencing Consortium"/>
        </authorList>
    </citation>
    <scope>NUCLEOTIDE SEQUENCE [LARGE SCALE GENOMIC DNA]</scope>
    <source>
        <strain evidence="3">cv. DM1-3 516 R44</strain>
    </source>
</reference>
<accession>M1DP28</accession>
<reference evidence="2" key="2">
    <citation type="submission" date="2015-06" db="UniProtKB">
        <authorList>
            <consortium name="EnsemblPlants"/>
        </authorList>
    </citation>
    <scope>IDENTIFICATION</scope>
    <source>
        <strain evidence="2">DM1-3 516 R44</strain>
    </source>
</reference>
<dbReference type="HOGENOM" id="CLU_1868784_0_0_1"/>
<dbReference type="Proteomes" id="UP000011115">
    <property type="component" value="Unassembled WGS sequence"/>
</dbReference>
<feature type="compositionally biased region" description="Polar residues" evidence="1">
    <location>
        <begin position="49"/>
        <end position="61"/>
    </location>
</feature>
<dbReference type="AlphaFoldDB" id="M1DP28"/>
<evidence type="ECO:0000313" key="2">
    <source>
        <dbReference type="EnsemblPlants" id="PGSC0003DMT400092096"/>
    </source>
</evidence>
<sequence>MLGQATMTIPNKNRVVEIARSFSRSLQLQHLHRLVFHLPSSEMIKRCQEGNNSRSQSTTSAALEGLPTQQGNSSGTGGGQRLNRLYALQAPLDKEDSLNVVIGTLRVFDLDVYALLDPEATLSFVTPYIAVKFDVSP</sequence>
<feature type="region of interest" description="Disordered" evidence="1">
    <location>
        <begin position="47"/>
        <end position="78"/>
    </location>
</feature>
<dbReference type="InParanoid" id="M1DP28"/>
<organism evidence="2 3">
    <name type="scientific">Solanum tuberosum</name>
    <name type="common">Potato</name>
    <dbReference type="NCBI Taxonomy" id="4113"/>
    <lineage>
        <taxon>Eukaryota</taxon>
        <taxon>Viridiplantae</taxon>
        <taxon>Streptophyta</taxon>
        <taxon>Embryophyta</taxon>
        <taxon>Tracheophyta</taxon>
        <taxon>Spermatophyta</taxon>
        <taxon>Magnoliopsida</taxon>
        <taxon>eudicotyledons</taxon>
        <taxon>Gunneridae</taxon>
        <taxon>Pentapetalae</taxon>
        <taxon>asterids</taxon>
        <taxon>lamiids</taxon>
        <taxon>Solanales</taxon>
        <taxon>Solanaceae</taxon>
        <taxon>Solanoideae</taxon>
        <taxon>Solaneae</taxon>
        <taxon>Solanum</taxon>
    </lineage>
</organism>
<evidence type="ECO:0000256" key="1">
    <source>
        <dbReference type="SAM" id="MobiDB-lite"/>
    </source>
</evidence>
<dbReference type="EnsemblPlants" id="PGSC0003DMT400092096">
    <property type="protein sequence ID" value="PGSC0003DMT400092096"/>
    <property type="gene ID" value="PGSC0003DMG400041667"/>
</dbReference>
<keyword evidence="3" id="KW-1185">Reference proteome</keyword>
<evidence type="ECO:0000313" key="3">
    <source>
        <dbReference type="Proteomes" id="UP000011115"/>
    </source>
</evidence>
<dbReference type="PaxDb" id="4113-PGSC0003DMT400092096"/>
<dbReference type="Gramene" id="PGSC0003DMT400092096">
    <property type="protein sequence ID" value="PGSC0003DMT400092096"/>
    <property type="gene ID" value="PGSC0003DMG400041667"/>
</dbReference>
<proteinExistence type="predicted"/>
<name>M1DP28_SOLTU</name>
<protein>
    <submittedName>
        <fullName evidence="2">Zinc knuckle family protein</fullName>
    </submittedName>
</protein>